<comment type="subcellular location">
    <subcellularLocation>
        <location evidence="1">Nucleus</location>
        <location evidence="1">Nucleolus</location>
    </subcellularLocation>
</comment>
<dbReference type="GO" id="GO:0006351">
    <property type="term" value="P:DNA-templated transcription"/>
    <property type="evidence" value="ECO:0007669"/>
    <property type="project" value="InterPro"/>
</dbReference>
<name>A0AAN5CZ32_9BILA</name>
<comment type="similarity">
    <text evidence="2">Belongs to the eukaryotic RPA49/POLR1E RNA polymerase subunit family.</text>
</comment>
<organism evidence="6 7">
    <name type="scientific">Pristionchus mayeri</name>
    <dbReference type="NCBI Taxonomy" id="1317129"/>
    <lineage>
        <taxon>Eukaryota</taxon>
        <taxon>Metazoa</taxon>
        <taxon>Ecdysozoa</taxon>
        <taxon>Nematoda</taxon>
        <taxon>Chromadorea</taxon>
        <taxon>Rhabditida</taxon>
        <taxon>Rhabditina</taxon>
        <taxon>Diplogasteromorpha</taxon>
        <taxon>Diplogasteroidea</taxon>
        <taxon>Neodiplogasteridae</taxon>
        <taxon>Pristionchus</taxon>
    </lineage>
</organism>
<evidence type="ECO:0000256" key="4">
    <source>
        <dbReference type="ARBA" id="ARBA00023163"/>
    </source>
</evidence>
<evidence type="ECO:0000313" key="6">
    <source>
        <dbReference type="EMBL" id="GMR53090.1"/>
    </source>
</evidence>
<dbReference type="Pfam" id="PF06870">
    <property type="entry name" value="RNA_pol_I_A49"/>
    <property type="match status" value="1"/>
</dbReference>
<sequence length="419" mass="47143">MAPEAKKSRLSNGISSVPDVVAFFPHNRPRRVEELRLEEHIVSPDEKAYTVADSASQCSSIFEVGREVTGEDDGMEYALAFVNKRTGKTKVKRARVVCFQATFGEDLEEAIGKKRKARTDFTKDYGVKKEEWMEAKNALSRQFAGSKKLKMLEASKRREINETTLEEMRKTAFASEGTLLEIMSEAKKEAMIDEKISLINKAESEVLPKFVDAELAKDVYPLSLFVSDNDVEECADECKELWRKSKEELEADGVLKCVHEVFKCAPHTNKTYVACALLAALTGALKRLHRSVITKEQYEEMKLPKAVLQKLRLDFLQGNWRMAKGKDSINVKVADKERMIAHALCLAVTLMPSLSIPVTPWSRALNVPEAKAVKTLTAMGCTIHNLQAADAVRWESIRAARLLSAPKEGEGRRRFRKTM</sequence>
<evidence type="ECO:0000256" key="2">
    <source>
        <dbReference type="ARBA" id="ARBA00009430"/>
    </source>
</evidence>
<proteinExistence type="inferred from homology"/>
<dbReference type="Proteomes" id="UP001328107">
    <property type="component" value="Unassembled WGS sequence"/>
</dbReference>
<gene>
    <name evidence="6" type="ORF">PMAYCL1PPCAC_23285</name>
</gene>
<dbReference type="GO" id="GO:0005730">
    <property type="term" value="C:nucleolus"/>
    <property type="evidence" value="ECO:0007669"/>
    <property type="project" value="UniProtKB-SubCell"/>
</dbReference>
<keyword evidence="7" id="KW-1185">Reference proteome</keyword>
<dbReference type="GO" id="GO:0000428">
    <property type="term" value="C:DNA-directed RNA polymerase complex"/>
    <property type="evidence" value="ECO:0007669"/>
    <property type="project" value="UniProtKB-KW"/>
</dbReference>
<evidence type="ECO:0000313" key="7">
    <source>
        <dbReference type="Proteomes" id="UP001328107"/>
    </source>
</evidence>
<evidence type="ECO:0000256" key="5">
    <source>
        <dbReference type="ARBA" id="ARBA00023242"/>
    </source>
</evidence>
<keyword evidence="5" id="KW-0539">Nucleus</keyword>
<keyword evidence="4" id="KW-0804">Transcription</keyword>
<evidence type="ECO:0000256" key="1">
    <source>
        <dbReference type="ARBA" id="ARBA00004604"/>
    </source>
</evidence>
<dbReference type="PANTHER" id="PTHR14440">
    <property type="entry name" value="DNA-DIRECTED RNA POLYMERASE I SUBUNIT RPA49"/>
    <property type="match status" value="1"/>
</dbReference>
<comment type="caution">
    <text evidence="6">The sequence shown here is derived from an EMBL/GenBank/DDBJ whole genome shotgun (WGS) entry which is preliminary data.</text>
</comment>
<dbReference type="GO" id="GO:0003677">
    <property type="term" value="F:DNA binding"/>
    <property type="evidence" value="ECO:0007669"/>
    <property type="project" value="InterPro"/>
</dbReference>
<keyword evidence="3" id="KW-0240">DNA-directed RNA polymerase</keyword>
<dbReference type="EMBL" id="BTRK01000005">
    <property type="protein sequence ID" value="GMR53090.1"/>
    <property type="molecule type" value="Genomic_DNA"/>
</dbReference>
<dbReference type="InterPro" id="IPR009668">
    <property type="entry name" value="RNA_pol-assoc_fac_A49-like"/>
</dbReference>
<accession>A0AAN5CZ32</accession>
<dbReference type="AlphaFoldDB" id="A0AAN5CZ32"/>
<protein>
    <submittedName>
        <fullName evidence="6">Uncharacterized protein</fullName>
    </submittedName>
</protein>
<reference evidence="7" key="1">
    <citation type="submission" date="2022-10" db="EMBL/GenBank/DDBJ databases">
        <title>Genome assembly of Pristionchus species.</title>
        <authorList>
            <person name="Yoshida K."/>
            <person name="Sommer R.J."/>
        </authorList>
    </citation>
    <scope>NUCLEOTIDE SEQUENCE [LARGE SCALE GENOMIC DNA]</scope>
    <source>
        <strain evidence="7">RS5460</strain>
    </source>
</reference>
<evidence type="ECO:0000256" key="3">
    <source>
        <dbReference type="ARBA" id="ARBA00022478"/>
    </source>
</evidence>